<proteinExistence type="predicted"/>
<accession>A0A1G6MJH4</accession>
<evidence type="ECO:0000313" key="3">
    <source>
        <dbReference type="Proteomes" id="UP000199039"/>
    </source>
</evidence>
<keyword evidence="3" id="KW-1185">Reference proteome</keyword>
<dbReference type="STRING" id="1814289.SAMN05216410_1896"/>
<dbReference type="EMBL" id="FMYH01000003">
    <property type="protein sequence ID" value="SDC55683.1"/>
    <property type="molecule type" value="Genomic_DNA"/>
</dbReference>
<name>A0A1G6MJH4_9MICO</name>
<dbReference type="Proteomes" id="UP000199039">
    <property type="component" value="Unassembled WGS sequence"/>
</dbReference>
<evidence type="ECO:0000256" key="1">
    <source>
        <dbReference type="SAM" id="MobiDB-lite"/>
    </source>
</evidence>
<dbReference type="AlphaFoldDB" id="A0A1G6MJH4"/>
<feature type="region of interest" description="Disordered" evidence="1">
    <location>
        <begin position="1"/>
        <end position="61"/>
    </location>
</feature>
<sequence length="78" mass="8307">MSTVPGDDALRDAGLTRPDLEDTINLAEEVTGGEGALGDDLEEYHPGTPRPDLSDEADEADVVEQAWAVPEGDDEARQ</sequence>
<organism evidence="2 3">
    <name type="scientific">Sanguibacter gelidistatuariae</name>
    <dbReference type="NCBI Taxonomy" id="1814289"/>
    <lineage>
        <taxon>Bacteria</taxon>
        <taxon>Bacillati</taxon>
        <taxon>Actinomycetota</taxon>
        <taxon>Actinomycetes</taxon>
        <taxon>Micrococcales</taxon>
        <taxon>Sanguibacteraceae</taxon>
        <taxon>Sanguibacter</taxon>
    </lineage>
</organism>
<protein>
    <submittedName>
        <fullName evidence="2">Uncharacterized protein</fullName>
    </submittedName>
</protein>
<dbReference type="OrthoDB" id="5148094at2"/>
<gene>
    <name evidence="2" type="ORF">SAMN05216410_1896</name>
</gene>
<dbReference type="RefSeq" id="WP_093182737.1">
    <property type="nucleotide sequence ID" value="NZ_FMYH01000003.1"/>
</dbReference>
<evidence type="ECO:0000313" key="2">
    <source>
        <dbReference type="EMBL" id="SDC55683.1"/>
    </source>
</evidence>
<reference evidence="2 3" key="1">
    <citation type="submission" date="2016-09" db="EMBL/GenBank/DDBJ databases">
        <authorList>
            <person name="Capua I."/>
            <person name="De Benedictis P."/>
            <person name="Joannis T."/>
            <person name="Lombin L.H."/>
            <person name="Cattoli G."/>
        </authorList>
    </citation>
    <scope>NUCLEOTIDE SEQUENCE [LARGE SCALE GENOMIC DNA]</scope>
    <source>
        <strain evidence="2 3">ISLP-3</strain>
    </source>
</reference>